<dbReference type="Pfam" id="PF10077">
    <property type="entry name" value="DUF2314"/>
    <property type="match status" value="1"/>
</dbReference>
<evidence type="ECO:0000313" key="3">
    <source>
        <dbReference type="Proteomes" id="UP000000925"/>
    </source>
</evidence>
<dbReference type="eggNOG" id="COG3779">
    <property type="taxonomic scope" value="Bacteria"/>
</dbReference>
<protein>
    <recommendedName>
        <fullName evidence="1">DUF2314 domain-containing protein</fullName>
    </recommendedName>
</protein>
<sequence length="162" mass="18927">MKFLKRFQKKEPDENSISWISGEDQKMQAAIEKAQASYQVFFEAITEDMKRIVPVITDSLVKYAFPVEKGPTEVEHMFLSDFELEDGMLFGYLASEPQFTRKVKEGDRIQVNQNQISDWLYVTVDETHGGHTFLVMWDGFSNQEKDIYKEHPPFCWLAEKMA</sequence>
<accession>D5EMC2</accession>
<dbReference type="OrthoDB" id="121776at2"/>
<dbReference type="Proteomes" id="UP000000925">
    <property type="component" value="Chromosome"/>
</dbReference>
<dbReference type="RefSeq" id="WP_013042054.1">
    <property type="nucleotide sequence ID" value="NC_014008.1"/>
</dbReference>
<evidence type="ECO:0000259" key="1">
    <source>
        <dbReference type="Pfam" id="PF10077"/>
    </source>
</evidence>
<keyword evidence="3" id="KW-1185">Reference proteome</keyword>
<organism evidence="2 3">
    <name type="scientific">Coraliomargarita akajimensis (strain DSM 45221 / IAM 15411 / JCM 23193 / KCTC 12865 / 04OKA010-24)</name>
    <dbReference type="NCBI Taxonomy" id="583355"/>
    <lineage>
        <taxon>Bacteria</taxon>
        <taxon>Pseudomonadati</taxon>
        <taxon>Verrucomicrobiota</taxon>
        <taxon>Opitutia</taxon>
        <taxon>Puniceicoccales</taxon>
        <taxon>Coraliomargaritaceae</taxon>
        <taxon>Coraliomargarita</taxon>
    </lineage>
</organism>
<reference evidence="2 3" key="1">
    <citation type="journal article" date="2010" name="Stand. Genomic Sci.">
        <title>Complete genome sequence of Coraliomargarita akajimensis type strain (04OKA010-24).</title>
        <authorList>
            <person name="Mavromatis K."/>
            <person name="Abt B."/>
            <person name="Brambilla E."/>
            <person name="Lapidus A."/>
            <person name="Copeland A."/>
            <person name="Deshpande S."/>
            <person name="Nolan M."/>
            <person name="Lucas S."/>
            <person name="Tice H."/>
            <person name="Cheng J.F."/>
            <person name="Han C."/>
            <person name="Detter J.C."/>
            <person name="Woyke T."/>
            <person name="Goodwin L."/>
            <person name="Pitluck S."/>
            <person name="Held B."/>
            <person name="Brettin T."/>
            <person name="Tapia R."/>
            <person name="Ivanova N."/>
            <person name="Mikhailova N."/>
            <person name="Pati A."/>
            <person name="Liolios K."/>
            <person name="Chen A."/>
            <person name="Palaniappan K."/>
            <person name="Land M."/>
            <person name="Hauser L."/>
            <person name="Chang Y.J."/>
            <person name="Jeffries C.D."/>
            <person name="Rohde M."/>
            <person name="Goker M."/>
            <person name="Bristow J."/>
            <person name="Eisen J.A."/>
            <person name="Markowitz V."/>
            <person name="Hugenholtz P."/>
            <person name="Klenk H.P."/>
            <person name="Kyrpides N.C."/>
        </authorList>
    </citation>
    <scope>NUCLEOTIDE SEQUENCE [LARGE SCALE GENOMIC DNA]</scope>
    <source>
        <strain evidence="3">DSM 45221 / IAM 15411 / JCM 23193 / KCTC 12865</strain>
    </source>
</reference>
<dbReference type="EMBL" id="CP001998">
    <property type="protein sequence ID" value="ADE53328.1"/>
    <property type="molecule type" value="Genomic_DNA"/>
</dbReference>
<dbReference type="HOGENOM" id="CLU_1632578_0_0_0"/>
<feature type="domain" description="DUF2314" evidence="1">
    <location>
        <begin position="24"/>
        <end position="150"/>
    </location>
</feature>
<gene>
    <name evidence="2" type="ordered locus">Caka_0302</name>
</gene>
<evidence type="ECO:0000313" key="2">
    <source>
        <dbReference type="EMBL" id="ADE53328.1"/>
    </source>
</evidence>
<proteinExistence type="predicted"/>
<dbReference type="AlphaFoldDB" id="D5EMC2"/>
<dbReference type="STRING" id="583355.Caka_0302"/>
<dbReference type="KEGG" id="caa:Caka_0302"/>
<name>D5EMC2_CORAD</name>
<dbReference type="InterPro" id="IPR018756">
    <property type="entry name" value="DUF2314"/>
</dbReference>